<evidence type="ECO:0000256" key="2">
    <source>
        <dbReference type="ARBA" id="ARBA00022527"/>
    </source>
</evidence>
<dbReference type="GO" id="GO:0005737">
    <property type="term" value="C:cytoplasm"/>
    <property type="evidence" value="ECO:0007669"/>
    <property type="project" value="TreeGrafter"/>
</dbReference>
<dbReference type="EMBL" id="JANBQB010002144">
    <property type="protein sequence ID" value="KAJ1968341.1"/>
    <property type="molecule type" value="Genomic_DNA"/>
</dbReference>
<evidence type="ECO:0000259" key="10">
    <source>
        <dbReference type="PROSITE" id="PS50011"/>
    </source>
</evidence>
<dbReference type="GO" id="GO:0050684">
    <property type="term" value="P:regulation of mRNA processing"/>
    <property type="evidence" value="ECO:0007669"/>
    <property type="project" value="TreeGrafter"/>
</dbReference>
<keyword evidence="3 11" id="KW-0808">Transferase</keyword>
<dbReference type="GO" id="GO:0005634">
    <property type="term" value="C:nucleus"/>
    <property type="evidence" value="ECO:0007669"/>
    <property type="project" value="TreeGrafter"/>
</dbReference>
<dbReference type="InterPro" id="IPR051334">
    <property type="entry name" value="SRPK"/>
</dbReference>
<proteinExistence type="predicted"/>
<dbReference type="PROSITE" id="PS50011">
    <property type="entry name" value="PROTEIN_KINASE_DOM"/>
    <property type="match status" value="1"/>
</dbReference>
<keyword evidence="2 11" id="KW-0723">Serine/threonine-protein kinase</keyword>
<feature type="compositionally biased region" description="Polar residues" evidence="9">
    <location>
        <begin position="197"/>
        <end position="209"/>
    </location>
</feature>
<dbReference type="InterPro" id="IPR008271">
    <property type="entry name" value="Ser/Thr_kinase_AS"/>
</dbReference>
<dbReference type="Pfam" id="PF00069">
    <property type="entry name" value="Pkinase"/>
    <property type="match status" value="2"/>
</dbReference>
<protein>
    <recommendedName>
        <fullName evidence="1">non-specific serine/threonine protein kinase</fullName>
        <ecNumber evidence="1">2.7.11.1</ecNumber>
    </recommendedName>
</protein>
<dbReference type="PANTHER" id="PTHR47634:SF9">
    <property type="entry name" value="PROTEIN KINASE DOMAIN-CONTAINING PROTEIN-RELATED"/>
    <property type="match status" value="1"/>
</dbReference>
<feature type="compositionally biased region" description="Polar residues" evidence="9">
    <location>
        <begin position="153"/>
        <end position="172"/>
    </location>
</feature>
<evidence type="ECO:0000256" key="4">
    <source>
        <dbReference type="ARBA" id="ARBA00022741"/>
    </source>
</evidence>
<dbReference type="PANTHER" id="PTHR47634">
    <property type="entry name" value="PROTEIN KINASE DOMAIN-CONTAINING PROTEIN-RELATED"/>
    <property type="match status" value="1"/>
</dbReference>
<dbReference type="AlphaFoldDB" id="A0A9W8ASM5"/>
<dbReference type="OrthoDB" id="2649at2759"/>
<keyword evidence="5 11" id="KW-0418">Kinase</keyword>
<evidence type="ECO:0000313" key="12">
    <source>
        <dbReference type="Proteomes" id="UP001151582"/>
    </source>
</evidence>
<dbReference type="EC" id="2.7.11.1" evidence="1"/>
<comment type="catalytic activity">
    <reaction evidence="7">
        <text>L-threonyl-[protein] + ATP = O-phospho-L-threonyl-[protein] + ADP + H(+)</text>
        <dbReference type="Rhea" id="RHEA:46608"/>
        <dbReference type="Rhea" id="RHEA-COMP:11060"/>
        <dbReference type="Rhea" id="RHEA-COMP:11605"/>
        <dbReference type="ChEBI" id="CHEBI:15378"/>
        <dbReference type="ChEBI" id="CHEBI:30013"/>
        <dbReference type="ChEBI" id="CHEBI:30616"/>
        <dbReference type="ChEBI" id="CHEBI:61977"/>
        <dbReference type="ChEBI" id="CHEBI:456216"/>
        <dbReference type="EC" id="2.7.11.1"/>
    </reaction>
</comment>
<reference evidence="11" key="1">
    <citation type="submission" date="2022-07" db="EMBL/GenBank/DDBJ databases">
        <title>Phylogenomic reconstructions and comparative analyses of Kickxellomycotina fungi.</title>
        <authorList>
            <person name="Reynolds N.K."/>
            <person name="Stajich J.E."/>
            <person name="Barry K."/>
            <person name="Grigoriev I.V."/>
            <person name="Crous P."/>
            <person name="Smith M.E."/>
        </authorList>
    </citation>
    <scope>NUCLEOTIDE SEQUENCE</scope>
    <source>
        <strain evidence="11">RSA 567</strain>
    </source>
</reference>
<evidence type="ECO:0000256" key="5">
    <source>
        <dbReference type="ARBA" id="ARBA00022777"/>
    </source>
</evidence>
<evidence type="ECO:0000313" key="11">
    <source>
        <dbReference type="EMBL" id="KAJ1968341.1"/>
    </source>
</evidence>
<accession>A0A9W8ASM5</accession>
<sequence length="329" mass="35641">MLDHFKHHGPHGTHVCMVFEVLGENLLSLIRRYRKRGGLPIPLVKDVTRQIAQGLDYMHHDCQMIHTDLKPENVLVCIANVETMIREQAKSANATPIDTPLPSSDNTDAATYKAQTTPMVSTTNGTSFGAVPSAAATNSTDPMSPGLPAVGGSASTATPRAASQSLERTMSDISLAEPQPRPSSPLPSKATMAAPITGNSSTNPASTNVPLPIIASEQISESMSQKGSPTDDHGHEHNQAIVEAWDGIRVKIADLGNACWVDKHFTEDIQTRQYRSPEVTLGIRWGPTADVWSLACLVFELLTGDFLFQPRSGRRYTKDDDHLALMVET</sequence>
<evidence type="ECO:0000256" key="1">
    <source>
        <dbReference type="ARBA" id="ARBA00012513"/>
    </source>
</evidence>
<feature type="domain" description="Protein kinase" evidence="10">
    <location>
        <begin position="1"/>
        <end position="329"/>
    </location>
</feature>
<feature type="non-terminal residue" evidence="11">
    <location>
        <position position="329"/>
    </location>
</feature>
<evidence type="ECO:0000256" key="7">
    <source>
        <dbReference type="ARBA" id="ARBA00047899"/>
    </source>
</evidence>
<keyword evidence="12" id="KW-1185">Reference proteome</keyword>
<organism evidence="11 12">
    <name type="scientific">Dimargaris verticillata</name>
    <dbReference type="NCBI Taxonomy" id="2761393"/>
    <lineage>
        <taxon>Eukaryota</taxon>
        <taxon>Fungi</taxon>
        <taxon>Fungi incertae sedis</taxon>
        <taxon>Zoopagomycota</taxon>
        <taxon>Kickxellomycotina</taxon>
        <taxon>Dimargaritomycetes</taxon>
        <taxon>Dimargaritales</taxon>
        <taxon>Dimargaritaceae</taxon>
        <taxon>Dimargaris</taxon>
    </lineage>
</organism>
<dbReference type="InterPro" id="IPR000719">
    <property type="entry name" value="Prot_kinase_dom"/>
</dbReference>
<evidence type="ECO:0000256" key="6">
    <source>
        <dbReference type="ARBA" id="ARBA00022840"/>
    </source>
</evidence>
<evidence type="ECO:0000256" key="8">
    <source>
        <dbReference type="ARBA" id="ARBA00048679"/>
    </source>
</evidence>
<dbReference type="GO" id="GO:0004674">
    <property type="term" value="F:protein serine/threonine kinase activity"/>
    <property type="evidence" value="ECO:0007669"/>
    <property type="project" value="UniProtKB-KW"/>
</dbReference>
<comment type="catalytic activity">
    <reaction evidence="8">
        <text>L-seryl-[protein] + ATP = O-phospho-L-seryl-[protein] + ADP + H(+)</text>
        <dbReference type="Rhea" id="RHEA:17989"/>
        <dbReference type="Rhea" id="RHEA-COMP:9863"/>
        <dbReference type="Rhea" id="RHEA-COMP:11604"/>
        <dbReference type="ChEBI" id="CHEBI:15378"/>
        <dbReference type="ChEBI" id="CHEBI:29999"/>
        <dbReference type="ChEBI" id="CHEBI:30616"/>
        <dbReference type="ChEBI" id="CHEBI:83421"/>
        <dbReference type="ChEBI" id="CHEBI:456216"/>
        <dbReference type="EC" id="2.7.11.1"/>
    </reaction>
</comment>
<keyword evidence="6" id="KW-0067">ATP-binding</keyword>
<name>A0A9W8ASM5_9FUNG</name>
<evidence type="ECO:0000256" key="9">
    <source>
        <dbReference type="SAM" id="MobiDB-lite"/>
    </source>
</evidence>
<feature type="region of interest" description="Disordered" evidence="9">
    <location>
        <begin position="131"/>
        <end position="209"/>
    </location>
</feature>
<dbReference type="SMART" id="SM00220">
    <property type="entry name" value="S_TKc"/>
    <property type="match status" value="1"/>
</dbReference>
<dbReference type="GO" id="GO:0000245">
    <property type="term" value="P:spliceosomal complex assembly"/>
    <property type="evidence" value="ECO:0007669"/>
    <property type="project" value="TreeGrafter"/>
</dbReference>
<keyword evidence="4" id="KW-0547">Nucleotide-binding</keyword>
<dbReference type="GO" id="GO:0005524">
    <property type="term" value="F:ATP binding"/>
    <property type="evidence" value="ECO:0007669"/>
    <property type="project" value="UniProtKB-KW"/>
</dbReference>
<dbReference type="Gene3D" id="1.10.510.10">
    <property type="entry name" value="Transferase(Phosphotransferase) domain 1"/>
    <property type="match status" value="2"/>
</dbReference>
<gene>
    <name evidence="11" type="primary">SKY1_2</name>
    <name evidence="11" type="ORF">H4R34_006281</name>
</gene>
<dbReference type="PROSITE" id="PS00108">
    <property type="entry name" value="PROTEIN_KINASE_ST"/>
    <property type="match status" value="1"/>
</dbReference>
<dbReference type="InterPro" id="IPR011009">
    <property type="entry name" value="Kinase-like_dom_sf"/>
</dbReference>
<evidence type="ECO:0000256" key="3">
    <source>
        <dbReference type="ARBA" id="ARBA00022679"/>
    </source>
</evidence>
<dbReference type="SUPFAM" id="SSF56112">
    <property type="entry name" value="Protein kinase-like (PK-like)"/>
    <property type="match status" value="1"/>
</dbReference>
<dbReference type="Proteomes" id="UP001151582">
    <property type="component" value="Unassembled WGS sequence"/>
</dbReference>
<dbReference type="Gene3D" id="3.30.200.20">
    <property type="entry name" value="Phosphorylase Kinase, domain 1"/>
    <property type="match status" value="1"/>
</dbReference>
<comment type="caution">
    <text evidence="11">The sequence shown here is derived from an EMBL/GenBank/DDBJ whole genome shotgun (WGS) entry which is preliminary data.</text>
</comment>